<accession>A0A8J7QP18</accession>
<keyword evidence="2 4" id="KW-0479">Metal-binding</keyword>
<organism evidence="7 8">
    <name type="scientific">Acanthopleuribacter pedis</name>
    <dbReference type="NCBI Taxonomy" id="442870"/>
    <lineage>
        <taxon>Bacteria</taxon>
        <taxon>Pseudomonadati</taxon>
        <taxon>Acidobacteriota</taxon>
        <taxon>Holophagae</taxon>
        <taxon>Acanthopleuribacterales</taxon>
        <taxon>Acanthopleuribacteraceae</taxon>
        <taxon>Acanthopleuribacter</taxon>
    </lineage>
</organism>
<protein>
    <submittedName>
        <fullName evidence="7">C-type cytochrome</fullName>
    </submittedName>
</protein>
<sequence>MSDNSYRRVYARRLTRLPLLAAVFFLGCGRIDPGQLPEPPAFAEAPATWAALQGDVASGKRAAKQYCLGCHVVDGEGHQLSTAPSFEAAMNQPHVAPLYLRRWLWNPPAVKPETIMPNLSLDPAVIEDLTAFLATYREVSPAEEPASEVETSGPQPEKTETVDSSQ</sequence>
<proteinExistence type="predicted"/>
<keyword evidence="8" id="KW-1185">Reference proteome</keyword>
<comment type="caution">
    <text evidence="7">The sequence shown here is derived from an EMBL/GenBank/DDBJ whole genome shotgun (WGS) entry which is preliminary data.</text>
</comment>
<name>A0A8J7QP18_9BACT</name>
<dbReference type="PROSITE" id="PS51007">
    <property type="entry name" value="CYTC"/>
    <property type="match status" value="1"/>
</dbReference>
<dbReference type="SUPFAM" id="SSF46626">
    <property type="entry name" value="Cytochrome c"/>
    <property type="match status" value="1"/>
</dbReference>
<dbReference type="AlphaFoldDB" id="A0A8J7QP18"/>
<dbReference type="GO" id="GO:0046872">
    <property type="term" value="F:metal ion binding"/>
    <property type="evidence" value="ECO:0007669"/>
    <property type="project" value="UniProtKB-KW"/>
</dbReference>
<evidence type="ECO:0000256" key="4">
    <source>
        <dbReference type="PROSITE-ProRule" id="PRU00433"/>
    </source>
</evidence>
<dbReference type="Proteomes" id="UP000664417">
    <property type="component" value="Unassembled WGS sequence"/>
</dbReference>
<evidence type="ECO:0000313" key="7">
    <source>
        <dbReference type="EMBL" id="MBO1322640.1"/>
    </source>
</evidence>
<dbReference type="InterPro" id="IPR009056">
    <property type="entry name" value="Cyt_c-like_dom"/>
</dbReference>
<evidence type="ECO:0000256" key="3">
    <source>
        <dbReference type="ARBA" id="ARBA00023004"/>
    </source>
</evidence>
<feature type="domain" description="Cytochrome c" evidence="6">
    <location>
        <begin position="54"/>
        <end position="137"/>
    </location>
</feature>
<keyword evidence="3 4" id="KW-0408">Iron</keyword>
<evidence type="ECO:0000256" key="2">
    <source>
        <dbReference type="ARBA" id="ARBA00022723"/>
    </source>
</evidence>
<keyword evidence="1 4" id="KW-0349">Heme</keyword>
<reference evidence="7" key="1">
    <citation type="submission" date="2021-03" db="EMBL/GenBank/DDBJ databases">
        <authorList>
            <person name="Wang G."/>
        </authorList>
    </citation>
    <scope>NUCLEOTIDE SEQUENCE</scope>
    <source>
        <strain evidence="7">KCTC 12899</strain>
    </source>
</reference>
<feature type="region of interest" description="Disordered" evidence="5">
    <location>
        <begin position="140"/>
        <end position="166"/>
    </location>
</feature>
<dbReference type="PROSITE" id="PS51257">
    <property type="entry name" value="PROKAR_LIPOPROTEIN"/>
    <property type="match status" value="1"/>
</dbReference>
<dbReference type="InterPro" id="IPR036909">
    <property type="entry name" value="Cyt_c-like_dom_sf"/>
</dbReference>
<dbReference type="Pfam" id="PF00034">
    <property type="entry name" value="Cytochrom_C"/>
    <property type="match status" value="1"/>
</dbReference>
<feature type="compositionally biased region" description="Basic and acidic residues" evidence="5">
    <location>
        <begin position="157"/>
        <end position="166"/>
    </location>
</feature>
<dbReference type="EMBL" id="JAFREP010000040">
    <property type="protein sequence ID" value="MBO1322640.1"/>
    <property type="molecule type" value="Genomic_DNA"/>
</dbReference>
<evidence type="ECO:0000256" key="5">
    <source>
        <dbReference type="SAM" id="MobiDB-lite"/>
    </source>
</evidence>
<dbReference type="GO" id="GO:0020037">
    <property type="term" value="F:heme binding"/>
    <property type="evidence" value="ECO:0007669"/>
    <property type="project" value="InterPro"/>
</dbReference>
<dbReference type="Gene3D" id="1.10.760.10">
    <property type="entry name" value="Cytochrome c-like domain"/>
    <property type="match status" value="1"/>
</dbReference>
<evidence type="ECO:0000259" key="6">
    <source>
        <dbReference type="PROSITE" id="PS51007"/>
    </source>
</evidence>
<dbReference type="GO" id="GO:0009055">
    <property type="term" value="F:electron transfer activity"/>
    <property type="evidence" value="ECO:0007669"/>
    <property type="project" value="InterPro"/>
</dbReference>
<evidence type="ECO:0000256" key="1">
    <source>
        <dbReference type="ARBA" id="ARBA00022617"/>
    </source>
</evidence>
<evidence type="ECO:0000313" key="8">
    <source>
        <dbReference type="Proteomes" id="UP000664417"/>
    </source>
</evidence>
<gene>
    <name evidence="7" type="ORF">J3U88_29470</name>
</gene>
<dbReference type="RefSeq" id="WP_207862613.1">
    <property type="nucleotide sequence ID" value="NZ_JAFREP010000040.1"/>
</dbReference>